<proteinExistence type="predicted"/>
<dbReference type="InterPro" id="IPR027266">
    <property type="entry name" value="TrmE/GcvT-like"/>
</dbReference>
<dbReference type="Gene3D" id="2.40.30.160">
    <property type="match status" value="1"/>
</dbReference>
<evidence type="ECO:0000313" key="4">
    <source>
        <dbReference type="EMBL" id="CAE4609935.1"/>
    </source>
</evidence>
<dbReference type="Gene3D" id="3.30.1360.120">
    <property type="entry name" value="Probable tRNA modification gtpase trme, domain 1"/>
    <property type="match status" value="1"/>
</dbReference>
<keyword evidence="2" id="KW-0809">Transit peptide</keyword>
<dbReference type="NCBIfam" id="TIGR03317">
    <property type="entry name" value="ygfZ_signature"/>
    <property type="match status" value="1"/>
</dbReference>
<accession>A0A7S4RDY8</accession>
<protein>
    <recommendedName>
        <fullName evidence="5">Aminomethyltransferase folate-binding domain-containing protein</fullName>
    </recommendedName>
</protein>
<dbReference type="PANTHER" id="PTHR22602">
    <property type="entry name" value="TRANSFERASE CAF17, MITOCHONDRIAL-RELATED"/>
    <property type="match status" value="1"/>
</dbReference>
<dbReference type="AlphaFoldDB" id="A0A7S4RDY8"/>
<dbReference type="InterPro" id="IPR017703">
    <property type="entry name" value="YgfZ/GCV_T_CS"/>
</dbReference>
<gene>
    <name evidence="4" type="ORF">DBRI00130_LOCUS16315</name>
</gene>
<name>A0A7S4RDY8_9STRA</name>
<dbReference type="PANTHER" id="PTHR22602:SF0">
    <property type="entry name" value="TRANSFERASE CAF17, MITOCHONDRIAL-RELATED"/>
    <property type="match status" value="1"/>
</dbReference>
<evidence type="ECO:0000256" key="3">
    <source>
        <dbReference type="ARBA" id="ARBA00023128"/>
    </source>
</evidence>
<dbReference type="GO" id="GO:0005759">
    <property type="term" value="C:mitochondrial matrix"/>
    <property type="evidence" value="ECO:0007669"/>
    <property type="project" value="TreeGrafter"/>
</dbReference>
<organism evidence="4">
    <name type="scientific">Ditylum brightwellii</name>
    <dbReference type="NCBI Taxonomy" id="49249"/>
    <lineage>
        <taxon>Eukaryota</taxon>
        <taxon>Sar</taxon>
        <taxon>Stramenopiles</taxon>
        <taxon>Ochrophyta</taxon>
        <taxon>Bacillariophyta</taxon>
        <taxon>Mediophyceae</taxon>
        <taxon>Lithodesmiophycidae</taxon>
        <taxon>Lithodesmiales</taxon>
        <taxon>Lithodesmiaceae</taxon>
        <taxon>Ditylum</taxon>
    </lineage>
</organism>
<dbReference type="SUPFAM" id="SSF103025">
    <property type="entry name" value="Folate-binding domain"/>
    <property type="match status" value="1"/>
</dbReference>
<dbReference type="InterPro" id="IPR045179">
    <property type="entry name" value="YgfZ/GcvT"/>
</dbReference>
<evidence type="ECO:0008006" key="5">
    <source>
        <dbReference type="Google" id="ProtNLM"/>
    </source>
</evidence>
<evidence type="ECO:0000256" key="1">
    <source>
        <dbReference type="ARBA" id="ARBA00004173"/>
    </source>
</evidence>
<keyword evidence="3" id="KW-0496">Mitochondrion</keyword>
<reference evidence="4" key="1">
    <citation type="submission" date="2021-01" db="EMBL/GenBank/DDBJ databases">
        <authorList>
            <person name="Corre E."/>
            <person name="Pelletier E."/>
            <person name="Niang G."/>
            <person name="Scheremetjew M."/>
            <person name="Finn R."/>
            <person name="Kale V."/>
            <person name="Holt S."/>
            <person name="Cochrane G."/>
            <person name="Meng A."/>
            <person name="Brown T."/>
            <person name="Cohen L."/>
        </authorList>
    </citation>
    <scope>NUCLEOTIDE SEQUENCE</scope>
    <source>
        <strain evidence="4">GSO104</strain>
    </source>
</reference>
<dbReference type="GO" id="GO:0016226">
    <property type="term" value="P:iron-sulfur cluster assembly"/>
    <property type="evidence" value="ECO:0007669"/>
    <property type="project" value="TreeGrafter"/>
</dbReference>
<comment type="subcellular location">
    <subcellularLocation>
        <location evidence="1">Mitochondrion</location>
    </subcellularLocation>
</comment>
<evidence type="ECO:0000256" key="2">
    <source>
        <dbReference type="ARBA" id="ARBA00022946"/>
    </source>
</evidence>
<dbReference type="EMBL" id="HBNS01020577">
    <property type="protein sequence ID" value="CAE4609935.1"/>
    <property type="molecule type" value="Transcribed_RNA"/>
</dbReference>
<sequence>MASTSKLSALLSATGGRYGKLWGRGHETFSPKLRRILSVRGKGATQYLQGLVTCDLFTNPPSPRMERGWNNVPLSEEEGVDTAMIPDNEKSSMLYSACFLDPKGRIVTDAMLWKRRINEEEEYLIDVPGDAADELLAHLKMYKLRRSKVTIGDESSCMSVHTVYGTLADGGSPPGYIAAVDPRHPSLGMRVLNIGNDDNNTSTTTHEERTSQFASLMSDYFPPSFGTYDVIRKLAGIAEGTELTNKTPLECNHDFLNSISFNKGCYLGQELTARTNFTGVIRKRIMPCVIVDTQMEVPRPWLWASMLQEHGLDGLDERAKAALMIDEDDEEEVGAGSEIMPPLLPRLSAPGAGGLVAMLSGSVLPLPDEGVAEEKKAEDEYKTMEEASKFVQEISSIAGENSKIVDTKDGRTIGKIVSSPAPGTTVLLAQMRMDRVGLLGGDNKWSRVNRILIGDSKKELRYLPFMPLWWPDVDSETGKGKIVEEEEN</sequence>